<dbReference type="Proteomes" id="UP000046393">
    <property type="component" value="Unplaced"/>
</dbReference>
<dbReference type="AlphaFoldDB" id="A0A0N5AU18"/>
<dbReference type="GO" id="GO:0005634">
    <property type="term" value="C:nucleus"/>
    <property type="evidence" value="ECO:0007669"/>
    <property type="project" value="UniProtKB-SubCell"/>
</dbReference>
<dbReference type="InterPro" id="IPR028651">
    <property type="entry name" value="ING_fam"/>
</dbReference>
<keyword evidence="5" id="KW-0862">Zinc</keyword>
<dbReference type="SMART" id="SM00249">
    <property type="entry name" value="PHD"/>
    <property type="match status" value="1"/>
</dbReference>
<evidence type="ECO:0000259" key="7">
    <source>
        <dbReference type="SMART" id="SM00249"/>
    </source>
</evidence>
<evidence type="ECO:0000256" key="2">
    <source>
        <dbReference type="ARBA" id="ARBA00010210"/>
    </source>
</evidence>
<protein>
    <submittedName>
        <fullName evidence="9">PHD domain-containing protein</fullName>
    </submittedName>
</protein>
<evidence type="ECO:0000313" key="9">
    <source>
        <dbReference type="WBParaSite" id="SMUV_0000834001-mRNA-1"/>
    </source>
</evidence>
<comment type="similarity">
    <text evidence="2">Belongs to the ING family.</text>
</comment>
<dbReference type="STRING" id="451379.A0A0N5AU18"/>
<feature type="domain" description="Zinc finger PHD-type" evidence="7">
    <location>
        <begin position="1"/>
        <end position="35"/>
    </location>
</feature>
<dbReference type="PANTHER" id="PTHR10333">
    <property type="entry name" value="INHIBITOR OF GROWTH PROTEIN"/>
    <property type="match status" value="1"/>
</dbReference>
<dbReference type="GO" id="GO:0045893">
    <property type="term" value="P:positive regulation of DNA-templated transcription"/>
    <property type="evidence" value="ECO:0007669"/>
    <property type="project" value="TreeGrafter"/>
</dbReference>
<dbReference type="SUPFAM" id="SSF57903">
    <property type="entry name" value="FYVE/PHD zinc finger"/>
    <property type="match status" value="1"/>
</dbReference>
<evidence type="ECO:0000256" key="3">
    <source>
        <dbReference type="ARBA" id="ARBA00022723"/>
    </source>
</evidence>
<dbReference type="InterPro" id="IPR001965">
    <property type="entry name" value="Znf_PHD"/>
</dbReference>
<dbReference type="InterPro" id="IPR013083">
    <property type="entry name" value="Znf_RING/FYVE/PHD"/>
</dbReference>
<accession>A0A0N5AU18</accession>
<keyword evidence="3" id="KW-0479">Metal-binding</keyword>
<dbReference type="WBParaSite" id="SMUV_0000834001-mRNA-1">
    <property type="protein sequence ID" value="SMUV_0000834001-mRNA-1"/>
    <property type="gene ID" value="SMUV_0000834001"/>
</dbReference>
<evidence type="ECO:0000313" key="8">
    <source>
        <dbReference type="Proteomes" id="UP000046393"/>
    </source>
</evidence>
<dbReference type="InterPro" id="IPR011011">
    <property type="entry name" value="Znf_FYVE_PHD"/>
</dbReference>
<comment type="subcellular location">
    <subcellularLocation>
        <location evidence="1">Nucleus</location>
    </subcellularLocation>
</comment>
<dbReference type="Gene3D" id="3.30.40.10">
    <property type="entry name" value="Zinc/RING finger domain, C3HC4 (zinc finger)"/>
    <property type="match status" value="1"/>
</dbReference>
<organism evidence="8 9">
    <name type="scientific">Syphacia muris</name>
    <dbReference type="NCBI Taxonomy" id="451379"/>
    <lineage>
        <taxon>Eukaryota</taxon>
        <taxon>Metazoa</taxon>
        <taxon>Ecdysozoa</taxon>
        <taxon>Nematoda</taxon>
        <taxon>Chromadorea</taxon>
        <taxon>Rhabditida</taxon>
        <taxon>Spirurina</taxon>
        <taxon>Oxyuridomorpha</taxon>
        <taxon>Oxyuroidea</taxon>
        <taxon>Oxyuridae</taxon>
        <taxon>Syphacia</taxon>
    </lineage>
</organism>
<keyword evidence="6" id="KW-0539">Nucleus</keyword>
<evidence type="ECO:0000256" key="1">
    <source>
        <dbReference type="ARBA" id="ARBA00004123"/>
    </source>
</evidence>
<reference evidence="9" key="1">
    <citation type="submission" date="2017-02" db="UniProtKB">
        <authorList>
            <consortium name="WormBaseParasite"/>
        </authorList>
    </citation>
    <scope>IDENTIFICATION</scope>
</reference>
<sequence length="51" mass="5758">MVMCDNKDCPIEWFHFGCVGLSETPKGRWYCPTCLAEKSKKKYLNAAKAAS</sequence>
<evidence type="ECO:0000256" key="4">
    <source>
        <dbReference type="ARBA" id="ARBA00022771"/>
    </source>
</evidence>
<name>A0A0N5AU18_9BILA</name>
<proteinExistence type="inferred from homology"/>
<dbReference type="GO" id="GO:0008270">
    <property type="term" value="F:zinc ion binding"/>
    <property type="evidence" value="ECO:0007669"/>
    <property type="project" value="UniProtKB-KW"/>
</dbReference>
<evidence type="ECO:0000256" key="5">
    <source>
        <dbReference type="ARBA" id="ARBA00022833"/>
    </source>
</evidence>
<evidence type="ECO:0000256" key="6">
    <source>
        <dbReference type="ARBA" id="ARBA00023242"/>
    </source>
</evidence>
<keyword evidence="8" id="KW-1185">Reference proteome</keyword>
<dbReference type="PANTHER" id="PTHR10333:SF89">
    <property type="entry name" value="INHIBITOR OF GROWTH PROTEIN"/>
    <property type="match status" value="1"/>
</dbReference>
<keyword evidence="4" id="KW-0863">Zinc-finger</keyword>